<dbReference type="FunCoup" id="A0A7N4PR11">
    <property type="interactions" value="289"/>
</dbReference>
<comment type="similarity">
    <text evidence="2">Belongs to the CD99 family.</text>
</comment>
<dbReference type="Ensembl" id="ENSSHAT00000040202.1">
    <property type="protein sequence ID" value="ENSSHAP00000040748.1"/>
    <property type="gene ID" value="ENSSHAG00000030454.1"/>
</dbReference>
<dbReference type="PROSITE" id="PS51257">
    <property type="entry name" value="PROKAR_LIPOPROTEIN"/>
    <property type="match status" value="1"/>
</dbReference>
<evidence type="ECO:0000313" key="11">
    <source>
        <dbReference type="Proteomes" id="UP000007648"/>
    </source>
</evidence>
<organism evidence="10 11">
    <name type="scientific">Sarcophilus harrisii</name>
    <name type="common">Tasmanian devil</name>
    <name type="synonym">Sarcophilus laniarius</name>
    <dbReference type="NCBI Taxonomy" id="9305"/>
    <lineage>
        <taxon>Eukaryota</taxon>
        <taxon>Metazoa</taxon>
        <taxon>Chordata</taxon>
        <taxon>Craniata</taxon>
        <taxon>Vertebrata</taxon>
        <taxon>Euteleostomi</taxon>
        <taxon>Mammalia</taxon>
        <taxon>Metatheria</taxon>
        <taxon>Dasyuromorphia</taxon>
        <taxon>Dasyuridae</taxon>
        <taxon>Sarcophilus</taxon>
    </lineage>
</organism>
<keyword evidence="11" id="KW-1185">Reference proteome</keyword>
<feature type="chain" id="PRO_5029467921" evidence="9">
    <location>
        <begin position="26"/>
        <end position="178"/>
    </location>
</feature>
<keyword evidence="4 9" id="KW-0732">Signal</keyword>
<evidence type="ECO:0000256" key="2">
    <source>
        <dbReference type="ARBA" id="ARBA00008763"/>
    </source>
</evidence>
<feature type="signal peptide" evidence="9">
    <location>
        <begin position="1"/>
        <end position="25"/>
    </location>
</feature>
<feature type="region of interest" description="Disordered" evidence="7">
    <location>
        <begin position="152"/>
        <end position="178"/>
    </location>
</feature>
<evidence type="ECO:0000256" key="6">
    <source>
        <dbReference type="ARBA" id="ARBA00023136"/>
    </source>
</evidence>
<dbReference type="GO" id="GO:2000391">
    <property type="term" value="P:positive regulation of neutrophil extravasation"/>
    <property type="evidence" value="ECO:0007669"/>
    <property type="project" value="TreeGrafter"/>
</dbReference>
<gene>
    <name evidence="10" type="primary">CD99</name>
</gene>
<accession>A0A7N4PR11</accession>
<evidence type="ECO:0000256" key="4">
    <source>
        <dbReference type="ARBA" id="ARBA00022729"/>
    </source>
</evidence>
<feature type="region of interest" description="Disordered" evidence="7">
    <location>
        <begin position="32"/>
        <end position="118"/>
    </location>
</feature>
<sequence length="178" mass="18890">MGRWPAVPLLLVLLACSLAPAPARGQDLDLSHAISDEVKPTKKTPPTIKKPQSDDEFNLEDALSNGGNDDYGKPSPPKPKPGYHDNTGDISDDDLKGHSHSGGSDDRSDDENTPADSPGVIPGIVSAVVVALAGAVSSFIAYQKKKLCFKGNEDPENVNMESHQGANTEPPVQRMLLQ</sequence>
<keyword evidence="6 8" id="KW-0472">Membrane</keyword>
<evidence type="ECO:0000256" key="1">
    <source>
        <dbReference type="ARBA" id="ARBA00004479"/>
    </source>
</evidence>
<dbReference type="GeneTree" id="ENSGT00940000154344"/>
<evidence type="ECO:0000256" key="3">
    <source>
        <dbReference type="ARBA" id="ARBA00022692"/>
    </source>
</evidence>
<reference evidence="10" key="2">
    <citation type="submission" date="2025-08" db="UniProtKB">
        <authorList>
            <consortium name="Ensembl"/>
        </authorList>
    </citation>
    <scope>IDENTIFICATION</scope>
</reference>
<dbReference type="GeneID" id="100931572"/>
<dbReference type="PANTHER" id="PTHR15076:SF15">
    <property type="entry name" value="CD99 ANTIGEN"/>
    <property type="match status" value="1"/>
</dbReference>
<dbReference type="PANTHER" id="PTHR15076">
    <property type="entry name" value="CD99/MIC2 PROTEIN RELATED"/>
    <property type="match status" value="1"/>
</dbReference>
<dbReference type="GO" id="GO:0005886">
    <property type="term" value="C:plasma membrane"/>
    <property type="evidence" value="ECO:0007669"/>
    <property type="project" value="TreeGrafter"/>
</dbReference>
<dbReference type="AlphaFoldDB" id="A0A7N4PR11"/>
<evidence type="ECO:0000256" key="5">
    <source>
        <dbReference type="ARBA" id="ARBA00022989"/>
    </source>
</evidence>
<dbReference type="GO" id="GO:0034109">
    <property type="term" value="P:homotypic cell-cell adhesion"/>
    <property type="evidence" value="ECO:0007669"/>
    <property type="project" value="TreeGrafter"/>
</dbReference>
<dbReference type="Pfam" id="PF12301">
    <property type="entry name" value="CD99L2"/>
    <property type="match status" value="1"/>
</dbReference>
<dbReference type="KEGG" id="shr:100931572"/>
<reference evidence="10 11" key="1">
    <citation type="journal article" date="2011" name="Proc. Natl. Acad. Sci. U.S.A.">
        <title>Genetic diversity and population structure of the endangered marsupial Sarcophilus harrisii (Tasmanian devil).</title>
        <authorList>
            <person name="Miller W."/>
            <person name="Hayes V.M."/>
            <person name="Ratan A."/>
            <person name="Petersen D.C."/>
            <person name="Wittekindt N.E."/>
            <person name="Miller J."/>
            <person name="Walenz B."/>
            <person name="Knight J."/>
            <person name="Qi J."/>
            <person name="Zhao F."/>
            <person name="Wang Q."/>
            <person name="Bedoya-Reina O.C."/>
            <person name="Katiyar N."/>
            <person name="Tomsho L.P."/>
            <person name="Kasson L.M."/>
            <person name="Hardie R.A."/>
            <person name="Woodbridge P."/>
            <person name="Tindall E.A."/>
            <person name="Bertelsen M.F."/>
            <person name="Dixon D."/>
            <person name="Pyecroft S."/>
            <person name="Helgen K.M."/>
            <person name="Lesk A.M."/>
            <person name="Pringle T.H."/>
            <person name="Patterson N."/>
            <person name="Zhang Y."/>
            <person name="Kreiss A."/>
            <person name="Woods G.M."/>
            <person name="Jones M.E."/>
            <person name="Schuster S.C."/>
        </authorList>
    </citation>
    <scope>NUCLEOTIDE SEQUENCE [LARGE SCALE GENOMIC DNA]</scope>
</reference>
<dbReference type="InterPro" id="IPR022078">
    <property type="entry name" value="CD99L2"/>
</dbReference>
<comment type="subcellular location">
    <subcellularLocation>
        <location evidence="1">Membrane</location>
        <topology evidence="1">Single-pass type I membrane protein</topology>
    </subcellularLocation>
</comment>
<evidence type="ECO:0000313" key="10">
    <source>
        <dbReference type="Ensembl" id="ENSSHAP00000040748.1"/>
    </source>
</evidence>
<dbReference type="GO" id="GO:0072683">
    <property type="term" value="P:T cell extravasation"/>
    <property type="evidence" value="ECO:0007669"/>
    <property type="project" value="TreeGrafter"/>
</dbReference>
<feature type="compositionally biased region" description="Basic and acidic residues" evidence="7">
    <location>
        <begin position="82"/>
        <end position="97"/>
    </location>
</feature>
<dbReference type="CTD" id="4267"/>
<keyword evidence="5 8" id="KW-1133">Transmembrane helix</keyword>
<evidence type="ECO:0000256" key="9">
    <source>
        <dbReference type="SAM" id="SignalP"/>
    </source>
</evidence>
<reference evidence="10" key="3">
    <citation type="submission" date="2025-09" db="UniProtKB">
        <authorList>
            <consortium name="Ensembl"/>
        </authorList>
    </citation>
    <scope>IDENTIFICATION</scope>
</reference>
<dbReference type="RefSeq" id="XP_003765655.1">
    <property type="nucleotide sequence ID" value="XM_003765607.4"/>
</dbReference>
<keyword evidence="3 8" id="KW-0812">Transmembrane</keyword>
<proteinExistence type="inferred from homology"/>
<feature type="transmembrane region" description="Helical" evidence="8">
    <location>
        <begin position="120"/>
        <end position="142"/>
    </location>
</feature>
<dbReference type="OrthoDB" id="8963727at2759"/>
<evidence type="ECO:0000256" key="7">
    <source>
        <dbReference type="SAM" id="MobiDB-lite"/>
    </source>
</evidence>
<protein>
    <submittedName>
        <fullName evidence="10">CD99 molecule (Xg blood group)</fullName>
    </submittedName>
</protein>
<name>A0A7N4PR11_SARHA</name>
<dbReference type="Proteomes" id="UP000007648">
    <property type="component" value="Unassembled WGS sequence"/>
</dbReference>
<dbReference type="InParanoid" id="A0A7N4PR11"/>
<evidence type="ECO:0000256" key="8">
    <source>
        <dbReference type="SAM" id="Phobius"/>
    </source>
</evidence>